<evidence type="ECO:0000256" key="3">
    <source>
        <dbReference type="ARBA" id="ARBA00022833"/>
    </source>
</evidence>
<keyword evidence="1" id="KW-0479">Metal-binding</keyword>
<dbReference type="GO" id="GO:0043539">
    <property type="term" value="F:protein serine/threonine kinase activator activity"/>
    <property type="evidence" value="ECO:0007669"/>
    <property type="project" value="TreeGrafter"/>
</dbReference>
<dbReference type="GO" id="GO:1901987">
    <property type="term" value="P:regulation of cell cycle phase transition"/>
    <property type="evidence" value="ECO:0007669"/>
    <property type="project" value="TreeGrafter"/>
</dbReference>
<sequence length="573" mass="62867">MEHFPSRSQYALKVVRLQSPFLKVEDESRQLRPLLQQFKNFPELYFLALRRHSPFDPPRSPAITEAPGGQPVHSDPSSDYCRVPKRQRGYCECCEEAFAELQTHLQSPRHTAFSLDASHYALVDNLISQMTNDFAVPSWLSPTLRVPPPAYGDLFGFQEDILERADASGQPERYCVSSEGSVAQPVSTGSSPHLLEDQSSFQQIKLPQETLSTAAPLTSQSLQSPSGWAGGSSCAEHHGRGGGIEDAPLKTAASPDVGYWPTSQQKQLWTPPTILPLPPRKRKLSYSPRGQAKKRPAVTTKSPSQLLPDTNTVHRIPVVGATELSFSHECSTQTNPGHLQLPAVPVVNPQRLHAPTQFPQEGSSWLPQECSVKDTGCLNGPVQQLEHKEGPAVCPSEEQHAWTPCKFLSMDAEMSMSGFPVGKSMPSQLLGSEVQPCSRGIAPSEFVQVVERLGPGQPPLSCSEESSSSESEWDRPLLCALEGASRLPFERPIDSALLGTCISMRDSGYESHLSSVLWQTLEQHEACKRDSNGSHSHMEVAPTPFGACLDRLGPFLEMNIPSPRLSWLPPPLK</sequence>
<reference evidence="8" key="1">
    <citation type="submission" date="2025-08" db="UniProtKB">
        <authorList>
            <consortium name="RefSeq"/>
        </authorList>
    </citation>
    <scope>IDENTIFICATION</scope>
    <source>
        <tissue evidence="8">Blood</tissue>
    </source>
</reference>
<dbReference type="Proteomes" id="UP001190640">
    <property type="component" value="Chromosome 12"/>
</dbReference>
<dbReference type="GO" id="GO:0010571">
    <property type="term" value="P:positive regulation of nuclear cell cycle DNA replication"/>
    <property type="evidence" value="ECO:0007669"/>
    <property type="project" value="TreeGrafter"/>
</dbReference>
<dbReference type="Gene3D" id="6.10.250.3410">
    <property type="entry name" value="DBF zinc finger"/>
    <property type="match status" value="1"/>
</dbReference>
<dbReference type="GO" id="GO:0003676">
    <property type="term" value="F:nucleic acid binding"/>
    <property type="evidence" value="ECO:0007669"/>
    <property type="project" value="InterPro"/>
</dbReference>
<evidence type="ECO:0000259" key="6">
    <source>
        <dbReference type="PROSITE" id="PS51265"/>
    </source>
</evidence>
<feature type="compositionally biased region" description="Polar residues" evidence="5">
    <location>
        <begin position="178"/>
        <end position="194"/>
    </location>
</feature>
<evidence type="ECO:0000256" key="4">
    <source>
        <dbReference type="PROSITE-ProRule" id="PRU00600"/>
    </source>
</evidence>
<organism evidence="7 8">
    <name type="scientific">Eublepharis macularius</name>
    <name type="common">Leopard gecko</name>
    <name type="synonym">Cyrtodactylus macularius</name>
    <dbReference type="NCBI Taxonomy" id="481883"/>
    <lineage>
        <taxon>Eukaryota</taxon>
        <taxon>Metazoa</taxon>
        <taxon>Chordata</taxon>
        <taxon>Craniata</taxon>
        <taxon>Vertebrata</taxon>
        <taxon>Euteleostomi</taxon>
        <taxon>Lepidosauria</taxon>
        <taxon>Squamata</taxon>
        <taxon>Bifurcata</taxon>
        <taxon>Gekkota</taxon>
        <taxon>Eublepharidae</taxon>
        <taxon>Eublepharinae</taxon>
        <taxon>Eublepharis</taxon>
    </lineage>
</organism>
<dbReference type="GO" id="GO:0008270">
    <property type="term" value="F:zinc ion binding"/>
    <property type="evidence" value="ECO:0007669"/>
    <property type="project" value="UniProtKB-KW"/>
</dbReference>
<accession>A0AA97K6W4</accession>
<keyword evidence="7" id="KW-1185">Reference proteome</keyword>
<dbReference type="PROSITE" id="PS51265">
    <property type="entry name" value="ZF_DBF4"/>
    <property type="match status" value="1"/>
</dbReference>
<evidence type="ECO:0000256" key="1">
    <source>
        <dbReference type="ARBA" id="ARBA00022723"/>
    </source>
</evidence>
<evidence type="ECO:0000256" key="5">
    <source>
        <dbReference type="SAM" id="MobiDB-lite"/>
    </source>
</evidence>
<dbReference type="KEGG" id="emc:129340345"/>
<dbReference type="GeneID" id="129340345"/>
<dbReference type="GO" id="GO:0031431">
    <property type="term" value="C:Dbf4-dependent protein kinase complex"/>
    <property type="evidence" value="ECO:0007669"/>
    <property type="project" value="TreeGrafter"/>
</dbReference>
<dbReference type="InterPro" id="IPR038545">
    <property type="entry name" value="Znf_DBF_sf"/>
</dbReference>
<feature type="region of interest" description="Disordered" evidence="5">
    <location>
        <begin position="270"/>
        <end position="309"/>
    </location>
</feature>
<feature type="domain" description="DBF4-type" evidence="6">
    <location>
        <begin position="84"/>
        <end position="133"/>
    </location>
</feature>
<protein>
    <submittedName>
        <fullName evidence="8">Uncharacterized protein LOC129340345</fullName>
    </submittedName>
</protein>
<dbReference type="FunFam" id="6.10.250.3410:FF:000001">
    <property type="entry name" value="Protein DBF4 homolog A"/>
    <property type="match status" value="1"/>
</dbReference>
<keyword evidence="2 4" id="KW-0863">Zinc-finger</keyword>
<dbReference type="AlphaFoldDB" id="A0AA97K6W4"/>
<dbReference type="InterPro" id="IPR051590">
    <property type="entry name" value="Replication_Regulatory_Kinase"/>
</dbReference>
<evidence type="ECO:0000256" key="2">
    <source>
        <dbReference type="ARBA" id="ARBA00022771"/>
    </source>
</evidence>
<feature type="compositionally biased region" description="Polar residues" evidence="5">
    <location>
        <begin position="299"/>
        <end position="309"/>
    </location>
</feature>
<name>A0AA97K6W4_EUBMA</name>
<evidence type="ECO:0000313" key="7">
    <source>
        <dbReference type="Proteomes" id="UP001190640"/>
    </source>
</evidence>
<dbReference type="SMART" id="SM00586">
    <property type="entry name" value="ZnF_DBF"/>
    <property type="match status" value="1"/>
</dbReference>
<gene>
    <name evidence="8" type="primary">LOC129340345</name>
</gene>
<proteinExistence type="predicted"/>
<evidence type="ECO:0000313" key="8">
    <source>
        <dbReference type="RefSeq" id="XP_054851047.1"/>
    </source>
</evidence>
<feature type="region of interest" description="Disordered" evidence="5">
    <location>
        <begin position="173"/>
        <end position="194"/>
    </location>
</feature>
<dbReference type="InterPro" id="IPR006572">
    <property type="entry name" value="Znf_DBF"/>
</dbReference>
<feature type="region of interest" description="Disordered" evidence="5">
    <location>
        <begin position="57"/>
        <end position="79"/>
    </location>
</feature>
<dbReference type="PANTHER" id="PTHR15375:SF24">
    <property type="entry name" value="PROTEIN DBF4 HOMOLOG B"/>
    <property type="match status" value="1"/>
</dbReference>
<keyword evidence="3" id="KW-0862">Zinc</keyword>
<dbReference type="Pfam" id="PF07535">
    <property type="entry name" value="zf-DBF"/>
    <property type="match status" value="1"/>
</dbReference>
<dbReference type="RefSeq" id="XP_054851047.1">
    <property type="nucleotide sequence ID" value="XM_054995072.1"/>
</dbReference>
<dbReference type="PANTHER" id="PTHR15375">
    <property type="entry name" value="ACTIVATOR OF S-PHASE KINASE-RELATED"/>
    <property type="match status" value="1"/>
</dbReference>
<feature type="region of interest" description="Disordered" evidence="5">
    <location>
        <begin position="219"/>
        <end position="248"/>
    </location>
</feature>